<accession>A0A834MH66</accession>
<dbReference type="EMBL" id="JAACXV010000334">
    <property type="protein sequence ID" value="KAF7279885.1"/>
    <property type="molecule type" value="Genomic_DNA"/>
</dbReference>
<dbReference type="Gene3D" id="1.10.287.70">
    <property type="match status" value="1"/>
</dbReference>
<feature type="compositionally biased region" description="Basic and acidic residues" evidence="1">
    <location>
        <begin position="11"/>
        <end position="22"/>
    </location>
</feature>
<comment type="caution">
    <text evidence="3">The sequence shown here is derived from an EMBL/GenBank/DDBJ whole genome shotgun (WGS) entry which is preliminary data.</text>
</comment>
<feature type="compositionally biased region" description="Polar residues" evidence="1">
    <location>
        <begin position="1"/>
        <end position="10"/>
    </location>
</feature>
<protein>
    <submittedName>
        <fullName evidence="3">Uncharacterized protein</fullName>
    </submittedName>
</protein>
<dbReference type="AlphaFoldDB" id="A0A834MH66"/>
<gene>
    <name evidence="3" type="ORF">GWI33_006646</name>
</gene>
<evidence type="ECO:0000313" key="4">
    <source>
        <dbReference type="Proteomes" id="UP000625711"/>
    </source>
</evidence>
<feature type="region of interest" description="Disordered" evidence="1">
    <location>
        <begin position="1"/>
        <end position="22"/>
    </location>
</feature>
<evidence type="ECO:0000313" key="3">
    <source>
        <dbReference type="EMBL" id="KAF7279885.1"/>
    </source>
</evidence>
<keyword evidence="2" id="KW-0472">Membrane</keyword>
<organism evidence="3 4">
    <name type="scientific">Rhynchophorus ferrugineus</name>
    <name type="common">Red palm weevil</name>
    <name type="synonym">Curculio ferrugineus</name>
    <dbReference type="NCBI Taxonomy" id="354439"/>
    <lineage>
        <taxon>Eukaryota</taxon>
        <taxon>Metazoa</taxon>
        <taxon>Ecdysozoa</taxon>
        <taxon>Arthropoda</taxon>
        <taxon>Hexapoda</taxon>
        <taxon>Insecta</taxon>
        <taxon>Pterygota</taxon>
        <taxon>Neoptera</taxon>
        <taxon>Endopterygota</taxon>
        <taxon>Coleoptera</taxon>
        <taxon>Polyphaga</taxon>
        <taxon>Cucujiformia</taxon>
        <taxon>Curculionidae</taxon>
        <taxon>Dryophthorinae</taxon>
        <taxon>Rhynchophorus</taxon>
    </lineage>
</organism>
<feature type="transmembrane region" description="Helical" evidence="2">
    <location>
        <begin position="108"/>
        <end position="129"/>
    </location>
</feature>
<keyword evidence="4" id="KW-1185">Reference proteome</keyword>
<dbReference type="SUPFAM" id="SSF81324">
    <property type="entry name" value="Voltage-gated potassium channels"/>
    <property type="match status" value="1"/>
</dbReference>
<keyword evidence="2" id="KW-0812">Transmembrane</keyword>
<keyword evidence="2" id="KW-1133">Transmembrane helix</keyword>
<dbReference type="Proteomes" id="UP000625711">
    <property type="component" value="Unassembled WGS sequence"/>
</dbReference>
<sequence>MDSDNTSTGSTRKEEKGSTEKKVGFARPTLVIHTPQQRPTTLVIPGVRAVTPADRHEDHFGKRQYMYVFDQINDLKDFTVNTARSGLGVGEKCAYWLYNKIKDLSRKWFTHCFLSIILMIYTMGGALAFQKLEGPYEDEKEPLDMRTLTYELIEELTVLSEVMPFENQTDQWKITADEKVKGYILKVIENRQIENFIKANRGPKVWTLINSVVFCATIYTTIVSMVNSILINPMAFNFLAFESSKCTQPD</sequence>
<dbReference type="OrthoDB" id="297496at2759"/>
<feature type="transmembrane region" description="Helical" evidence="2">
    <location>
        <begin position="208"/>
        <end position="231"/>
    </location>
</feature>
<proteinExistence type="predicted"/>
<evidence type="ECO:0000256" key="2">
    <source>
        <dbReference type="SAM" id="Phobius"/>
    </source>
</evidence>
<evidence type="ECO:0000256" key="1">
    <source>
        <dbReference type="SAM" id="MobiDB-lite"/>
    </source>
</evidence>
<reference evidence="3" key="1">
    <citation type="submission" date="2020-08" db="EMBL/GenBank/DDBJ databases">
        <title>Genome sequencing and assembly of the red palm weevil Rhynchophorus ferrugineus.</title>
        <authorList>
            <person name="Dias G.B."/>
            <person name="Bergman C.M."/>
            <person name="Manee M."/>
        </authorList>
    </citation>
    <scope>NUCLEOTIDE SEQUENCE</scope>
    <source>
        <strain evidence="3">AA-2017</strain>
        <tissue evidence="3">Whole larva</tissue>
    </source>
</reference>
<name>A0A834MH66_RHYFE</name>